<feature type="domain" description="Pyruvate carboxyltransferase" evidence="6">
    <location>
        <begin position="8"/>
        <end position="276"/>
    </location>
</feature>
<dbReference type="GO" id="GO:0006552">
    <property type="term" value="P:L-leucine catabolic process"/>
    <property type="evidence" value="ECO:0007669"/>
    <property type="project" value="TreeGrafter"/>
</dbReference>
<dbReference type="PANTHER" id="PTHR42738:SF7">
    <property type="entry name" value="HYDROXYMETHYLGLUTARYL-COA LYASE"/>
    <property type="match status" value="1"/>
</dbReference>
<keyword evidence="2 5" id="KW-0808">Transferase</keyword>
<comment type="caution">
    <text evidence="7">The sequence shown here is derived from an EMBL/GenBank/DDBJ whole genome shotgun (WGS) entry which is preliminary data.</text>
</comment>
<dbReference type="CDD" id="cd07938">
    <property type="entry name" value="DRE_TIM_HMGL"/>
    <property type="match status" value="1"/>
</dbReference>
<dbReference type="PANTHER" id="PTHR42738">
    <property type="entry name" value="HYDROXYMETHYLGLUTARYL-COA LYASE"/>
    <property type="match status" value="1"/>
</dbReference>
<evidence type="ECO:0000313" key="7">
    <source>
        <dbReference type="EMBL" id="RAI29516.1"/>
    </source>
</evidence>
<evidence type="ECO:0000256" key="5">
    <source>
        <dbReference type="RuleBase" id="RU003523"/>
    </source>
</evidence>
<comment type="similarity">
    <text evidence="5">Belongs to the alpha-IPM synthase/homocitrate synthase family.</text>
</comment>
<proteinExistence type="inferred from homology"/>
<dbReference type="PROSITE" id="PS50991">
    <property type="entry name" value="PYR_CT"/>
    <property type="match status" value="1"/>
</dbReference>
<dbReference type="InterPro" id="IPR043594">
    <property type="entry name" value="HMGL"/>
</dbReference>
<sequence length="310" mass="33429">MYDFSDDILIEDTFLRDGLQVEKRQLSIEEKLHFLTALEAAGVRRIQVGSFVHPDRVPQMADTDALFERIVPKEGVVYTALVLNKAGLDRAMAVGVRHLSISVSASETHSRKNANRSVDDGIERILPVIEKALGEGIAVRAGIQSAFGCGYEGRIDPERVSEIARRFSDLGVNEINVADTAGLGNPRQVFELCTRLRGEIAPEVALSLHLHDTRGLGLANMIAGIEAGVRVIDAALGGLGGCPFVPKATGNIATEDAAFACEQIGLRTGIDWQALRPLVAEAEELFGRALPARVSHVPVPPWERAVEEGA</sequence>
<gene>
    <name evidence="7" type="ORF">CH339_02375</name>
</gene>
<dbReference type="Gene3D" id="3.20.20.70">
    <property type="entry name" value="Aldolase class I"/>
    <property type="match status" value="1"/>
</dbReference>
<evidence type="ECO:0000256" key="4">
    <source>
        <dbReference type="ARBA" id="ARBA00023239"/>
    </source>
</evidence>
<name>A0A327JVC2_9HYPH</name>
<dbReference type="GO" id="GO:0004419">
    <property type="term" value="F:hydroxymethylglutaryl-CoA lyase activity"/>
    <property type="evidence" value="ECO:0007669"/>
    <property type="project" value="TreeGrafter"/>
</dbReference>
<comment type="similarity">
    <text evidence="1">Belongs to the HMG-CoA lyase family.</text>
</comment>
<dbReference type="GO" id="GO:0046951">
    <property type="term" value="P:ketone body biosynthetic process"/>
    <property type="evidence" value="ECO:0007669"/>
    <property type="project" value="TreeGrafter"/>
</dbReference>
<dbReference type="RefSeq" id="WP_111432679.1">
    <property type="nucleotide sequence ID" value="NZ_JACIGG010000012.1"/>
</dbReference>
<evidence type="ECO:0000256" key="2">
    <source>
        <dbReference type="ARBA" id="ARBA00022679"/>
    </source>
</evidence>
<dbReference type="OrthoDB" id="9784013at2"/>
<dbReference type="SUPFAM" id="SSF51569">
    <property type="entry name" value="Aldolase"/>
    <property type="match status" value="1"/>
</dbReference>
<dbReference type="InterPro" id="IPR000891">
    <property type="entry name" value="PYR_CT"/>
</dbReference>
<dbReference type="GO" id="GO:0046872">
    <property type="term" value="F:metal ion binding"/>
    <property type="evidence" value="ECO:0007669"/>
    <property type="project" value="UniProtKB-KW"/>
</dbReference>
<evidence type="ECO:0000256" key="3">
    <source>
        <dbReference type="ARBA" id="ARBA00022723"/>
    </source>
</evidence>
<dbReference type="GO" id="GO:0046912">
    <property type="term" value="F:acyltransferase activity, acyl groups converted into alkyl on transfer"/>
    <property type="evidence" value="ECO:0007669"/>
    <property type="project" value="InterPro"/>
</dbReference>
<keyword evidence="3" id="KW-0479">Metal-binding</keyword>
<dbReference type="PROSITE" id="PS00815">
    <property type="entry name" value="AIPM_HOMOCIT_SYNTH_1"/>
    <property type="match status" value="1"/>
</dbReference>
<dbReference type="EMBL" id="NPEV01000003">
    <property type="protein sequence ID" value="RAI29516.1"/>
    <property type="molecule type" value="Genomic_DNA"/>
</dbReference>
<protein>
    <recommendedName>
        <fullName evidence="6">Pyruvate carboxyltransferase domain-containing protein</fullName>
    </recommendedName>
</protein>
<organism evidence="7 8">
    <name type="scientific">Rhodobium orientis</name>
    <dbReference type="NCBI Taxonomy" id="34017"/>
    <lineage>
        <taxon>Bacteria</taxon>
        <taxon>Pseudomonadati</taxon>
        <taxon>Pseudomonadota</taxon>
        <taxon>Alphaproteobacteria</taxon>
        <taxon>Hyphomicrobiales</taxon>
        <taxon>Rhodobiaceae</taxon>
        <taxon>Rhodobium</taxon>
    </lineage>
</organism>
<evidence type="ECO:0000313" key="8">
    <source>
        <dbReference type="Proteomes" id="UP000249299"/>
    </source>
</evidence>
<keyword evidence="4" id="KW-0456">Lyase</keyword>
<dbReference type="InterPro" id="IPR002034">
    <property type="entry name" value="AIPM/Hcit_synth_CS"/>
</dbReference>
<keyword evidence="8" id="KW-1185">Reference proteome</keyword>
<evidence type="ECO:0000256" key="1">
    <source>
        <dbReference type="ARBA" id="ARBA00009405"/>
    </source>
</evidence>
<accession>A0A327JVC2</accession>
<dbReference type="AlphaFoldDB" id="A0A327JVC2"/>
<dbReference type="Pfam" id="PF00682">
    <property type="entry name" value="HMGL-like"/>
    <property type="match status" value="1"/>
</dbReference>
<dbReference type="NCBIfam" id="NF004283">
    <property type="entry name" value="PRK05692.1"/>
    <property type="match status" value="1"/>
</dbReference>
<evidence type="ECO:0000259" key="6">
    <source>
        <dbReference type="PROSITE" id="PS50991"/>
    </source>
</evidence>
<dbReference type="InterPro" id="IPR013785">
    <property type="entry name" value="Aldolase_TIM"/>
</dbReference>
<dbReference type="Proteomes" id="UP000249299">
    <property type="component" value="Unassembled WGS sequence"/>
</dbReference>
<reference evidence="7 8" key="1">
    <citation type="submission" date="2017-07" db="EMBL/GenBank/DDBJ databases">
        <title>Draft Genome Sequences of Select Purple Nonsulfur Bacteria.</title>
        <authorList>
            <person name="Lasarre B."/>
            <person name="Mckinlay J.B."/>
        </authorList>
    </citation>
    <scope>NUCLEOTIDE SEQUENCE [LARGE SCALE GENOMIC DNA]</scope>
    <source>
        <strain evidence="7 8">DSM 11290</strain>
    </source>
</reference>